<dbReference type="PANTHER" id="PTHR12558">
    <property type="entry name" value="CELL DIVISION CYCLE 16,23,27"/>
    <property type="match status" value="1"/>
</dbReference>
<proteinExistence type="predicted"/>
<keyword evidence="4" id="KW-1185">Reference proteome</keyword>
<dbReference type="Proteomes" id="UP001168821">
    <property type="component" value="Unassembled WGS sequence"/>
</dbReference>
<evidence type="ECO:0008006" key="5">
    <source>
        <dbReference type="Google" id="ProtNLM"/>
    </source>
</evidence>
<feature type="repeat" description="TPR" evidence="2">
    <location>
        <begin position="473"/>
        <end position="506"/>
    </location>
</feature>
<organism evidence="3 4">
    <name type="scientific">Zophobas morio</name>
    <dbReference type="NCBI Taxonomy" id="2755281"/>
    <lineage>
        <taxon>Eukaryota</taxon>
        <taxon>Metazoa</taxon>
        <taxon>Ecdysozoa</taxon>
        <taxon>Arthropoda</taxon>
        <taxon>Hexapoda</taxon>
        <taxon>Insecta</taxon>
        <taxon>Pterygota</taxon>
        <taxon>Neoptera</taxon>
        <taxon>Endopterygota</taxon>
        <taxon>Coleoptera</taxon>
        <taxon>Polyphaga</taxon>
        <taxon>Cucujiformia</taxon>
        <taxon>Tenebrionidae</taxon>
        <taxon>Zophobas</taxon>
    </lineage>
</organism>
<accession>A0AA38M4A7</accession>
<dbReference type="Gene3D" id="1.25.40.10">
    <property type="entry name" value="Tetratricopeptide repeat domain"/>
    <property type="match status" value="4"/>
</dbReference>
<dbReference type="PANTHER" id="PTHR12558:SF36">
    <property type="entry name" value="ANAPHASE-PROMOTING COMPLEX SUBUNIT 7"/>
    <property type="match status" value="1"/>
</dbReference>
<dbReference type="SMART" id="SM00028">
    <property type="entry name" value="TPR"/>
    <property type="match status" value="5"/>
</dbReference>
<comment type="caution">
    <text evidence="3">The sequence shown here is derived from an EMBL/GenBank/DDBJ whole genome shotgun (WGS) entry which is preliminary data.</text>
</comment>
<dbReference type="Pfam" id="PF12895">
    <property type="entry name" value="ANAPC3"/>
    <property type="match status" value="1"/>
</dbReference>
<dbReference type="InterPro" id="IPR019734">
    <property type="entry name" value="TPR_rpt"/>
</dbReference>
<protein>
    <recommendedName>
        <fullName evidence="5">Anaphase-promoting complex subunit 7</fullName>
    </recommendedName>
</protein>
<evidence type="ECO:0000313" key="4">
    <source>
        <dbReference type="Proteomes" id="UP001168821"/>
    </source>
</evidence>
<name>A0AA38M4A7_9CUCU</name>
<sequence length="564" mass="64168">MSSLIKQLQSMYELQLHSNIVRVCDFALSAAEQKPESLSPIHKFQLVLLYADSLYDIQYYIQAENLYRQALQIRKNFLKNKATNNKLPENQTEFNSDVEIRYKIHKCCLALKQVNAAVEMLQSISARSRTPKVNMALATLYRDGGMERSAITCYKEVLRECPLALEAVENLLKLGIKGVEVNSLMTDVTTEISWLNLWLKAQAQLYSREFASAVQTYKSMDSHGLLKDNTSVLVNMAYCYHYICDDATAISVLQRAMKLDQNLVFGRDLLSTLLATSGNSEHVEYLETLLPTCDMSLWSTEHWVVLGNCMYSTKKYEKAVYFAQQALCSSHCKNIEAFLLKAKTLLELNKYQDAAQHCTEAIQICPFRYDLHHCLVECYVKMNRLREAEAMATNACKQLNYSPQSLTLHASVLLKDPMTSGKTVRKMLEKAVSQDKTFSTNAVCMLVEFLEQEQQYDQARELLLKHIKHAPSSRLHQLLGDCFVNLQKDDDAFHHYSIALRLDPNNQRASEGLNNIGRNLSLSKRDSYYTCVGETSYTSPGTSASEDDAFIQNDADHWPANNSF</sequence>
<reference evidence="3" key="1">
    <citation type="journal article" date="2023" name="G3 (Bethesda)">
        <title>Whole genome assemblies of Zophobas morio and Tenebrio molitor.</title>
        <authorList>
            <person name="Kaur S."/>
            <person name="Stinson S.A."/>
            <person name="diCenzo G.C."/>
        </authorList>
    </citation>
    <scope>NUCLEOTIDE SEQUENCE</scope>
    <source>
        <strain evidence="3">QUZm001</strain>
    </source>
</reference>
<keyword evidence="1 2" id="KW-0802">TPR repeat</keyword>
<dbReference type="GO" id="GO:0045842">
    <property type="term" value="P:positive regulation of mitotic metaphase/anaphase transition"/>
    <property type="evidence" value="ECO:0007669"/>
    <property type="project" value="TreeGrafter"/>
</dbReference>
<dbReference type="AlphaFoldDB" id="A0AA38M4A7"/>
<dbReference type="GO" id="GO:0005680">
    <property type="term" value="C:anaphase-promoting complex"/>
    <property type="evidence" value="ECO:0007669"/>
    <property type="project" value="TreeGrafter"/>
</dbReference>
<evidence type="ECO:0000256" key="1">
    <source>
        <dbReference type="ARBA" id="ARBA00022803"/>
    </source>
</evidence>
<dbReference type="InterPro" id="IPR011990">
    <property type="entry name" value="TPR-like_helical_dom_sf"/>
</dbReference>
<dbReference type="PROSITE" id="PS50005">
    <property type="entry name" value="TPR"/>
    <property type="match status" value="1"/>
</dbReference>
<dbReference type="GO" id="GO:0016567">
    <property type="term" value="P:protein ubiquitination"/>
    <property type="evidence" value="ECO:0007669"/>
    <property type="project" value="TreeGrafter"/>
</dbReference>
<gene>
    <name evidence="3" type="ORF">Zmor_026127</name>
</gene>
<evidence type="ECO:0000313" key="3">
    <source>
        <dbReference type="EMBL" id="KAJ3643415.1"/>
    </source>
</evidence>
<dbReference type="SUPFAM" id="SSF48452">
    <property type="entry name" value="TPR-like"/>
    <property type="match status" value="2"/>
</dbReference>
<dbReference type="EMBL" id="JALNTZ010000008">
    <property type="protein sequence ID" value="KAJ3643415.1"/>
    <property type="molecule type" value="Genomic_DNA"/>
</dbReference>
<evidence type="ECO:0000256" key="2">
    <source>
        <dbReference type="PROSITE-ProRule" id="PRU00339"/>
    </source>
</evidence>
<dbReference type="GO" id="GO:0051301">
    <property type="term" value="P:cell division"/>
    <property type="evidence" value="ECO:0007669"/>
    <property type="project" value="TreeGrafter"/>
</dbReference>